<dbReference type="SUPFAM" id="SSF55785">
    <property type="entry name" value="PYP-like sensor domain (PAS domain)"/>
    <property type="match status" value="2"/>
</dbReference>
<accession>A0A3S1BCS7</accession>
<protein>
    <recommendedName>
        <fullName evidence="2">histidine kinase</fullName>
        <ecNumber evidence="2">2.7.13.3</ecNumber>
    </recommendedName>
</protein>
<dbReference type="EMBL" id="RSCL01000001">
    <property type="protein sequence ID" value="RUT09522.1"/>
    <property type="molecule type" value="Genomic_DNA"/>
</dbReference>
<dbReference type="Gene3D" id="1.10.287.130">
    <property type="match status" value="1"/>
</dbReference>
<dbReference type="Pfam" id="PF00989">
    <property type="entry name" value="PAS"/>
    <property type="match status" value="1"/>
</dbReference>
<evidence type="ECO:0000313" key="11">
    <source>
        <dbReference type="Proteomes" id="UP000271624"/>
    </source>
</evidence>
<name>A0A3S1BCS7_9CYAN</name>
<dbReference type="Pfam" id="PF00512">
    <property type="entry name" value="HisKA"/>
    <property type="match status" value="1"/>
</dbReference>
<keyword evidence="6" id="KW-0902">Two-component regulatory system</keyword>
<dbReference type="InterPro" id="IPR035965">
    <property type="entry name" value="PAS-like_dom_sf"/>
</dbReference>
<dbReference type="PROSITE" id="PS50112">
    <property type="entry name" value="PAS"/>
    <property type="match status" value="2"/>
</dbReference>
<dbReference type="InterPro" id="IPR013767">
    <property type="entry name" value="PAS_fold"/>
</dbReference>
<evidence type="ECO:0000259" key="8">
    <source>
        <dbReference type="PROSITE" id="PS50109"/>
    </source>
</evidence>
<dbReference type="SUPFAM" id="SSF47384">
    <property type="entry name" value="Homodimeric domain of signal transducing histidine kinase"/>
    <property type="match status" value="1"/>
</dbReference>
<keyword evidence="3" id="KW-0597">Phosphoprotein</keyword>
<dbReference type="InterPro" id="IPR036890">
    <property type="entry name" value="HATPase_C_sf"/>
</dbReference>
<dbReference type="SUPFAM" id="SSF55781">
    <property type="entry name" value="GAF domain-like"/>
    <property type="match status" value="1"/>
</dbReference>
<dbReference type="InterPro" id="IPR003018">
    <property type="entry name" value="GAF"/>
</dbReference>
<evidence type="ECO:0000256" key="6">
    <source>
        <dbReference type="ARBA" id="ARBA00023012"/>
    </source>
</evidence>
<evidence type="ECO:0000259" key="9">
    <source>
        <dbReference type="PROSITE" id="PS50112"/>
    </source>
</evidence>
<dbReference type="Pfam" id="PF02518">
    <property type="entry name" value="HATPase_c"/>
    <property type="match status" value="1"/>
</dbReference>
<feature type="domain" description="Histidine kinase" evidence="8">
    <location>
        <begin position="476"/>
        <end position="693"/>
    </location>
</feature>
<keyword evidence="11" id="KW-1185">Reference proteome</keyword>
<dbReference type="InterPro" id="IPR003594">
    <property type="entry name" value="HATPase_dom"/>
</dbReference>
<dbReference type="InterPro" id="IPR029016">
    <property type="entry name" value="GAF-like_dom_sf"/>
</dbReference>
<keyword evidence="4" id="KW-0808">Transferase</keyword>
<dbReference type="SMART" id="SM00387">
    <property type="entry name" value="HATPase_c"/>
    <property type="match status" value="1"/>
</dbReference>
<dbReference type="PRINTS" id="PR00344">
    <property type="entry name" value="BCTRLSENSOR"/>
</dbReference>
<dbReference type="PROSITE" id="PS50109">
    <property type="entry name" value="HIS_KIN"/>
    <property type="match status" value="1"/>
</dbReference>
<dbReference type="InterPro" id="IPR036097">
    <property type="entry name" value="HisK_dim/P_sf"/>
</dbReference>
<dbReference type="PANTHER" id="PTHR43547">
    <property type="entry name" value="TWO-COMPONENT HISTIDINE KINASE"/>
    <property type="match status" value="1"/>
</dbReference>
<dbReference type="Proteomes" id="UP000271624">
    <property type="component" value="Unassembled WGS sequence"/>
</dbReference>
<dbReference type="SUPFAM" id="SSF55874">
    <property type="entry name" value="ATPase domain of HSP90 chaperone/DNA topoisomerase II/histidine kinase"/>
    <property type="match status" value="1"/>
</dbReference>
<dbReference type="InterPro" id="IPR003661">
    <property type="entry name" value="HisK_dim/P_dom"/>
</dbReference>
<feature type="domain" description="PAS" evidence="9">
    <location>
        <begin position="1"/>
        <end position="67"/>
    </location>
</feature>
<dbReference type="RefSeq" id="WP_158632737.1">
    <property type="nucleotide sequence ID" value="NZ_RSCL01000001.1"/>
</dbReference>
<dbReference type="InterPro" id="IPR013656">
    <property type="entry name" value="PAS_4"/>
</dbReference>
<dbReference type="InterPro" id="IPR000014">
    <property type="entry name" value="PAS"/>
</dbReference>
<dbReference type="EC" id="2.7.13.3" evidence="2"/>
<dbReference type="InterPro" id="IPR004358">
    <property type="entry name" value="Sig_transdc_His_kin-like_C"/>
</dbReference>
<comment type="function">
    <text evidence="7">Photoreceptor which exists in two forms that are reversibly interconvertible by light: the R form that absorbs maximally in the red region of the spectrum and the FR form that absorbs maximally in the far-red region.</text>
</comment>
<evidence type="ECO:0000256" key="4">
    <source>
        <dbReference type="ARBA" id="ARBA00022679"/>
    </source>
</evidence>
<reference evidence="10" key="2">
    <citation type="journal article" date="2019" name="Genome Biol. Evol.">
        <title>Day and night: Metabolic profiles and evolutionary relationships of six axenic non-marine cyanobacteria.</title>
        <authorList>
            <person name="Will S.E."/>
            <person name="Henke P."/>
            <person name="Boedeker C."/>
            <person name="Huang S."/>
            <person name="Brinkmann H."/>
            <person name="Rohde M."/>
            <person name="Jarek M."/>
            <person name="Friedl T."/>
            <person name="Seufert S."/>
            <person name="Schumacher M."/>
            <person name="Overmann J."/>
            <person name="Neumann-Schaal M."/>
            <person name="Petersen J."/>
        </authorList>
    </citation>
    <scope>NUCLEOTIDE SEQUENCE [LARGE SCALE GENOMIC DNA]</scope>
    <source>
        <strain evidence="10">PCC 7102</strain>
    </source>
</reference>
<dbReference type="Pfam" id="PF08448">
    <property type="entry name" value="PAS_4"/>
    <property type="match status" value="1"/>
</dbReference>
<dbReference type="GO" id="GO:0006355">
    <property type="term" value="P:regulation of DNA-templated transcription"/>
    <property type="evidence" value="ECO:0007669"/>
    <property type="project" value="InterPro"/>
</dbReference>
<dbReference type="CDD" id="cd00082">
    <property type="entry name" value="HisKA"/>
    <property type="match status" value="1"/>
</dbReference>
<dbReference type="Pfam" id="PF01590">
    <property type="entry name" value="GAF"/>
    <property type="match status" value="1"/>
</dbReference>
<evidence type="ECO:0000256" key="2">
    <source>
        <dbReference type="ARBA" id="ARBA00012438"/>
    </source>
</evidence>
<evidence type="ECO:0000256" key="5">
    <source>
        <dbReference type="ARBA" id="ARBA00022777"/>
    </source>
</evidence>
<dbReference type="InterPro" id="IPR005467">
    <property type="entry name" value="His_kinase_dom"/>
</dbReference>
<gene>
    <name evidence="10" type="ORF">DSM106972_000160</name>
</gene>
<dbReference type="FunFam" id="3.30.565.10:FF:000006">
    <property type="entry name" value="Sensor histidine kinase WalK"/>
    <property type="match status" value="1"/>
</dbReference>
<dbReference type="Gene3D" id="3.30.450.40">
    <property type="match status" value="1"/>
</dbReference>
<evidence type="ECO:0000256" key="7">
    <source>
        <dbReference type="ARBA" id="ARBA00055745"/>
    </source>
</evidence>
<dbReference type="GO" id="GO:0000155">
    <property type="term" value="F:phosphorelay sensor kinase activity"/>
    <property type="evidence" value="ECO:0007669"/>
    <property type="project" value="InterPro"/>
</dbReference>
<sequence length="693" mass="78393">MATFLDSITDGVIILDRQWRFIFINDEGAKIFDKCQEELIGKNVYEVLTEAGTPVFYQNCHNAVSQQVPMRWQEFNTLLDKCIEFYVYPSENGLVVLTQEVSTLQKQQSGLPFVSNPLEYQLLYQTVKLAETDGAALNQMIQHLMAEAALRHTNAQFAKILESITDGVVAFDHEWRYTFVNEKATQILQKYEGELLGRNIWQVYPELVDTAIYQKCHEVADTGTSVQFEAYYPKLNLWLEHNIYRSVNGISIYFRDITQRKQIETERHSLFIREQNARQEVELAQARYAFLSEAGRVLATSLDIQTTLSSVVRLVIPFLADYCLVQKLGSDGSFQSVAAMHCMSEKQGLVDELANRYQNHIKSPNSLTARVFQSREPILITECDYNTATSVTQDEELLNIYEQLQPCSCMMIPLIARGQIFGTLFLATSESQRRYTESDLVLAVDLACRAAMAIDNSQLYQQAQESNRLKDEFLATMSHELRTPLHSILGWAQTLARRSSTDSAVQKGVETIERNAKNLLKIVYDLLDVSRIITGKLCLDAATVDFAMITQEAISSLQLAAEAKSIHIETYLDQNINPVRGDAERLRQIVWNLVSNAIKFTPKGGSVTVRLFQQQYVQLEVKDTGQGIRTNFLPYIYDRFRQADGSFTRIHGGLGLGLSLVRHLVEMHGGTIDIYSAGEGQGTTATLRLPTSI</sequence>
<dbReference type="SMART" id="SM00091">
    <property type="entry name" value="PAS"/>
    <property type="match status" value="2"/>
</dbReference>
<evidence type="ECO:0000256" key="1">
    <source>
        <dbReference type="ARBA" id="ARBA00000085"/>
    </source>
</evidence>
<dbReference type="PANTHER" id="PTHR43547:SF2">
    <property type="entry name" value="HYBRID SIGNAL TRANSDUCTION HISTIDINE KINASE C"/>
    <property type="match status" value="1"/>
</dbReference>
<feature type="domain" description="PAS" evidence="9">
    <location>
        <begin position="153"/>
        <end position="199"/>
    </location>
</feature>
<comment type="catalytic activity">
    <reaction evidence="1">
        <text>ATP + protein L-histidine = ADP + protein N-phospho-L-histidine.</text>
        <dbReference type="EC" id="2.7.13.3"/>
    </reaction>
</comment>
<dbReference type="NCBIfam" id="TIGR00229">
    <property type="entry name" value="sensory_box"/>
    <property type="match status" value="1"/>
</dbReference>
<dbReference type="Gene3D" id="3.30.565.10">
    <property type="entry name" value="Histidine kinase-like ATPase, C-terminal domain"/>
    <property type="match status" value="1"/>
</dbReference>
<reference evidence="10" key="1">
    <citation type="submission" date="2018-12" db="EMBL/GenBank/DDBJ databases">
        <authorList>
            <person name="Will S."/>
            <person name="Neumann-Schaal M."/>
            <person name="Henke P."/>
        </authorList>
    </citation>
    <scope>NUCLEOTIDE SEQUENCE</scope>
    <source>
        <strain evidence="10">PCC 7102</strain>
    </source>
</reference>
<evidence type="ECO:0000256" key="3">
    <source>
        <dbReference type="ARBA" id="ARBA00022553"/>
    </source>
</evidence>
<dbReference type="SMART" id="SM00065">
    <property type="entry name" value="GAF"/>
    <property type="match status" value="1"/>
</dbReference>
<dbReference type="OrthoDB" id="516853at2"/>
<organism evidence="10 11">
    <name type="scientific">Dulcicalothrix desertica PCC 7102</name>
    <dbReference type="NCBI Taxonomy" id="232991"/>
    <lineage>
        <taxon>Bacteria</taxon>
        <taxon>Bacillati</taxon>
        <taxon>Cyanobacteriota</taxon>
        <taxon>Cyanophyceae</taxon>
        <taxon>Nostocales</taxon>
        <taxon>Calotrichaceae</taxon>
        <taxon>Dulcicalothrix</taxon>
    </lineage>
</organism>
<keyword evidence="5" id="KW-0418">Kinase</keyword>
<dbReference type="Gene3D" id="3.30.450.20">
    <property type="entry name" value="PAS domain"/>
    <property type="match status" value="2"/>
</dbReference>
<evidence type="ECO:0000313" key="10">
    <source>
        <dbReference type="EMBL" id="RUT09522.1"/>
    </source>
</evidence>
<comment type="caution">
    <text evidence="10">The sequence shown here is derived from an EMBL/GenBank/DDBJ whole genome shotgun (WGS) entry which is preliminary data.</text>
</comment>
<dbReference type="CDD" id="cd00130">
    <property type="entry name" value="PAS"/>
    <property type="match status" value="2"/>
</dbReference>
<dbReference type="SMART" id="SM00388">
    <property type="entry name" value="HisKA"/>
    <property type="match status" value="1"/>
</dbReference>
<proteinExistence type="predicted"/>
<dbReference type="AlphaFoldDB" id="A0A3S1BCS7"/>